<name>A0A1M5AKU1_STRHI</name>
<organism evidence="1 2">
    <name type="scientific">Streptoalloteichus hindustanus</name>
    <dbReference type="NCBI Taxonomy" id="2017"/>
    <lineage>
        <taxon>Bacteria</taxon>
        <taxon>Bacillati</taxon>
        <taxon>Actinomycetota</taxon>
        <taxon>Actinomycetes</taxon>
        <taxon>Pseudonocardiales</taxon>
        <taxon>Pseudonocardiaceae</taxon>
        <taxon>Streptoalloteichus</taxon>
    </lineage>
</organism>
<dbReference type="AlphaFoldDB" id="A0A1M5AKU1"/>
<evidence type="ECO:0000313" key="2">
    <source>
        <dbReference type="Proteomes" id="UP000184501"/>
    </source>
</evidence>
<proteinExistence type="predicted"/>
<evidence type="ECO:0008006" key="3">
    <source>
        <dbReference type="Google" id="ProtNLM"/>
    </source>
</evidence>
<reference evidence="1 2" key="1">
    <citation type="submission" date="2016-11" db="EMBL/GenBank/DDBJ databases">
        <authorList>
            <person name="Jaros S."/>
            <person name="Januszkiewicz K."/>
            <person name="Wedrychowicz H."/>
        </authorList>
    </citation>
    <scope>NUCLEOTIDE SEQUENCE [LARGE SCALE GENOMIC DNA]</scope>
    <source>
        <strain evidence="1 2">DSM 44523</strain>
    </source>
</reference>
<dbReference type="Gene3D" id="1.10.10.60">
    <property type="entry name" value="Homeodomain-like"/>
    <property type="match status" value="1"/>
</dbReference>
<keyword evidence="2" id="KW-1185">Reference proteome</keyword>
<evidence type="ECO:0000313" key="1">
    <source>
        <dbReference type="EMBL" id="SHF30785.1"/>
    </source>
</evidence>
<dbReference type="RefSeq" id="WP_073481345.1">
    <property type="nucleotide sequence ID" value="NZ_FQVN01000003.1"/>
</dbReference>
<accession>A0A1M5AKU1</accession>
<dbReference type="EMBL" id="FQVN01000003">
    <property type="protein sequence ID" value="SHF30785.1"/>
    <property type="molecule type" value="Genomic_DNA"/>
</dbReference>
<gene>
    <name evidence="1" type="ORF">SAMN05444320_103165</name>
</gene>
<protein>
    <recommendedName>
        <fullName evidence="3">Helix-turn-helix domain-containing protein</fullName>
    </recommendedName>
</protein>
<dbReference type="Proteomes" id="UP000184501">
    <property type="component" value="Unassembled WGS sequence"/>
</dbReference>
<sequence>MHELAREIGWRRRHFAARFHEHVGLPPKALARLLRFRRLSGRTLRDYLAARLPDGGGVLG</sequence>